<sequence length="93" mass="10578">MKINSILDEQGEILDVKTVQILTDLYNEQELQTNHKDSLLAAQDILARNINEAIDVNFLGKSVTVEVEINSEKDVFIIHPSMYAEELNYELGE</sequence>
<comment type="caution">
    <text evidence="1">The sequence shown here is derived from an EMBL/GenBank/DDBJ whole genome shotgun (WGS) entry which is preliminary data.</text>
</comment>
<proteinExistence type="predicted"/>
<dbReference type="Proteomes" id="UP000318010">
    <property type="component" value="Unassembled WGS sequence"/>
</dbReference>
<accession>A0A563U6D3</accession>
<dbReference type="AlphaFoldDB" id="A0A563U6D3"/>
<dbReference type="EMBL" id="VOEI01000002">
    <property type="protein sequence ID" value="TWR26916.1"/>
    <property type="molecule type" value="Genomic_DNA"/>
</dbReference>
<reference evidence="1 2" key="1">
    <citation type="submission" date="2019-07" db="EMBL/GenBank/DDBJ databases">
        <authorList>
            <person name="Kim J."/>
        </authorList>
    </citation>
    <scope>NUCLEOTIDE SEQUENCE [LARGE SCALE GENOMIC DNA]</scope>
    <source>
        <strain evidence="1 2">MJ1a</strain>
    </source>
</reference>
<keyword evidence="2" id="KW-1185">Reference proteome</keyword>
<gene>
    <name evidence="1" type="ORF">FPZ42_07730</name>
</gene>
<evidence type="ECO:0000313" key="2">
    <source>
        <dbReference type="Proteomes" id="UP000318010"/>
    </source>
</evidence>
<organism evidence="1 2">
    <name type="scientific">Mucilaginibacter achroorhodeus</name>
    <dbReference type="NCBI Taxonomy" id="2599294"/>
    <lineage>
        <taxon>Bacteria</taxon>
        <taxon>Pseudomonadati</taxon>
        <taxon>Bacteroidota</taxon>
        <taxon>Sphingobacteriia</taxon>
        <taxon>Sphingobacteriales</taxon>
        <taxon>Sphingobacteriaceae</taxon>
        <taxon>Mucilaginibacter</taxon>
    </lineage>
</organism>
<evidence type="ECO:0000313" key="1">
    <source>
        <dbReference type="EMBL" id="TWR26916.1"/>
    </source>
</evidence>
<dbReference type="RefSeq" id="WP_146270026.1">
    <property type="nucleotide sequence ID" value="NZ_VOEI01000002.1"/>
</dbReference>
<protein>
    <submittedName>
        <fullName evidence="1">Uncharacterized protein</fullName>
    </submittedName>
</protein>
<name>A0A563U6D3_9SPHI</name>